<evidence type="ECO:0000259" key="6">
    <source>
        <dbReference type="Pfam" id="PF00389"/>
    </source>
</evidence>
<comment type="catalytic activity">
    <reaction evidence="5">
        <text>4-phospho-D-erythronate + NAD(+) = (R)-3-hydroxy-2-oxo-4-phosphooxybutanoate + NADH + H(+)</text>
        <dbReference type="Rhea" id="RHEA:18829"/>
        <dbReference type="ChEBI" id="CHEBI:15378"/>
        <dbReference type="ChEBI" id="CHEBI:57540"/>
        <dbReference type="ChEBI" id="CHEBI:57945"/>
        <dbReference type="ChEBI" id="CHEBI:58538"/>
        <dbReference type="ChEBI" id="CHEBI:58766"/>
        <dbReference type="EC" id="1.1.1.290"/>
    </reaction>
</comment>
<dbReference type="PANTHER" id="PTHR43761:SF1">
    <property type="entry name" value="D-ISOMER SPECIFIC 2-HYDROXYACID DEHYDROGENASE CATALYTIC DOMAIN-CONTAINING PROTEIN-RELATED"/>
    <property type="match status" value="1"/>
</dbReference>
<comment type="subcellular location">
    <subcellularLocation>
        <location evidence="5">Cytoplasm</location>
    </subcellularLocation>
</comment>
<comment type="caution">
    <text evidence="5">Lacks conserved residue(s) required for the propagation of feature annotation.</text>
</comment>
<dbReference type="AlphaFoldDB" id="A0A9E2L3T1"/>
<dbReference type="GO" id="GO:0005737">
    <property type="term" value="C:cytoplasm"/>
    <property type="evidence" value="ECO:0007669"/>
    <property type="project" value="UniProtKB-SubCell"/>
</dbReference>
<protein>
    <recommendedName>
        <fullName evidence="5">Erythronate-4-phosphate dehydrogenase</fullName>
        <ecNumber evidence="5">1.1.1.290</ecNumber>
    </recommendedName>
</protein>
<feature type="binding site" evidence="5">
    <location>
        <position position="147"/>
    </location>
    <ligand>
        <name>NAD(+)</name>
        <dbReference type="ChEBI" id="CHEBI:57540"/>
    </ligand>
</feature>
<evidence type="ECO:0000256" key="1">
    <source>
        <dbReference type="ARBA" id="ARBA00022490"/>
    </source>
</evidence>
<feature type="domain" description="D-isomer specific 2-hydroxyacid dehydrogenase catalytic" evidence="6">
    <location>
        <begin position="13"/>
        <end position="282"/>
    </location>
</feature>
<dbReference type="Pfam" id="PF02826">
    <property type="entry name" value="2-Hacid_dh_C"/>
    <property type="match status" value="1"/>
</dbReference>
<dbReference type="Gene3D" id="3.40.50.720">
    <property type="entry name" value="NAD(P)-binding Rossmann-like Domain"/>
    <property type="match status" value="2"/>
</dbReference>
<feature type="binding site" evidence="5">
    <location>
        <position position="67"/>
    </location>
    <ligand>
        <name>substrate</name>
    </ligand>
</feature>
<proteinExistence type="inferred from homology"/>
<evidence type="ECO:0000256" key="3">
    <source>
        <dbReference type="ARBA" id="ARBA00023027"/>
    </source>
</evidence>
<dbReference type="Pfam" id="PF00389">
    <property type="entry name" value="2-Hacid_dh"/>
    <property type="match status" value="1"/>
</dbReference>
<feature type="active site" description="Proton donor" evidence="5">
    <location>
        <position position="257"/>
    </location>
</feature>
<comment type="caution">
    <text evidence="8">The sequence shown here is derived from an EMBL/GenBank/DDBJ whole genome shotgun (WGS) entry which is preliminary data.</text>
</comment>
<gene>
    <name evidence="5" type="primary">pdxB</name>
    <name evidence="8" type="ORF">H9789_00730</name>
</gene>
<dbReference type="InterPro" id="IPR006140">
    <property type="entry name" value="D-isomer_DH_NAD-bd"/>
</dbReference>
<dbReference type="InterPro" id="IPR020921">
    <property type="entry name" value="Erythronate-4-P_DHase"/>
</dbReference>
<dbReference type="PANTHER" id="PTHR43761">
    <property type="entry name" value="D-ISOMER SPECIFIC 2-HYDROXYACID DEHYDROGENASE FAMILY PROTEIN (AFU_ORTHOLOGUE AFUA_1G13630)"/>
    <property type="match status" value="1"/>
</dbReference>
<comment type="similarity">
    <text evidence="5">Belongs to the D-isomer specific 2-hydroxyacid dehydrogenase family. PdxB subfamily.</text>
</comment>
<evidence type="ECO:0000259" key="7">
    <source>
        <dbReference type="Pfam" id="PF02826"/>
    </source>
</evidence>
<dbReference type="InterPro" id="IPR036291">
    <property type="entry name" value="NAD(P)-bd_dom_sf"/>
</dbReference>
<dbReference type="SUPFAM" id="SSF51735">
    <property type="entry name" value="NAD(P)-binding Rossmann-fold domains"/>
    <property type="match status" value="1"/>
</dbReference>
<evidence type="ECO:0000313" key="8">
    <source>
        <dbReference type="EMBL" id="MBU3852356.1"/>
    </source>
</evidence>
<evidence type="ECO:0000256" key="2">
    <source>
        <dbReference type="ARBA" id="ARBA00023002"/>
    </source>
</evidence>
<accession>A0A9E2L3T1</accession>
<evidence type="ECO:0000313" key="9">
    <source>
        <dbReference type="Proteomes" id="UP000823865"/>
    </source>
</evidence>
<evidence type="ECO:0000256" key="5">
    <source>
        <dbReference type="HAMAP-Rule" id="MF_01825"/>
    </source>
</evidence>
<reference evidence="8" key="2">
    <citation type="submission" date="2021-04" db="EMBL/GenBank/DDBJ databases">
        <authorList>
            <person name="Gilroy R."/>
        </authorList>
    </citation>
    <scope>NUCLEOTIDE SEQUENCE</scope>
    <source>
        <strain evidence="8">G3-2149</strain>
    </source>
</reference>
<comment type="subunit">
    <text evidence="5">Homodimer.</text>
</comment>
<feature type="binding site" evidence="5">
    <location>
        <position position="178"/>
    </location>
    <ligand>
        <name>NAD(+)</name>
        <dbReference type="ChEBI" id="CHEBI:57540"/>
    </ligand>
</feature>
<keyword evidence="1 5" id="KW-0963">Cytoplasm</keyword>
<dbReference type="GO" id="GO:0051287">
    <property type="term" value="F:NAD binding"/>
    <property type="evidence" value="ECO:0007669"/>
    <property type="project" value="InterPro"/>
</dbReference>
<feature type="binding site" evidence="5">
    <location>
        <position position="260"/>
    </location>
    <ligand>
        <name>NAD(+)</name>
        <dbReference type="ChEBI" id="CHEBI:57540"/>
    </ligand>
</feature>
<comment type="function">
    <text evidence="5">Catalyzes the oxidation of erythronate-4-phosphate to 3-hydroxy-2-oxo-4-phosphonooxybutanoate.</text>
</comment>
<feature type="domain" description="D-isomer specific 2-hydroxyacid dehydrogenase NAD-binding" evidence="7">
    <location>
        <begin position="117"/>
        <end position="259"/>
    </location>
</feature>
<feature type="binding site" evidence="5">
    <location>
        <position position="261"/>
    </location>
    <ligand>
        <name>substrate</name>
    </ligand>
</feature>
<dbReference type="SUPFAM" id="SSF52283">
    <property type="entry name" value="Formate/glycerate dehydrogenase catalytic domain-like"/>
    <property type="match status" value="1"/>
</dbReference>
<dbReference type="EC" id="1.1.1.290" evidence="5"/>
<dbReference type="EMBL" id="JAHLFU010000017">
    <property type="protein sequence ID" value="MBU3852356.1"/>
    <property type="molecule type" value="Genomic_DNA"/>
</dbReference>
<sequence length="343" mass="38494">MKVIVDNKIPFIREAIEQIADEVIYRKGNEIKASDVADADALIIRTRTRCNRELLENSKVKYIATATIGFDHLDVEFLKEKGIVWKNCPGCNSSSVAQYVHSALLLLEERGMIDFPTCTLGIIGAGHVGKAVGKAAASLGIHVLYNDPPLEENGTTDEIHFSSLEEIQKRCNIISFHTPLILDGKYPTYHLADKSFLACLKPECILFNTSRGAVVDNTALLHALQKREIRDAVIDTWEKEPDINLELLKQVFIGTPHIAGYSADGKANATRMALEGLCNFFKIPFQFNISAPELPEELRPTPDMPLHERALLLYNPQKDSSMLKTHPEQFEELRGNYPLRREK</sequence>
<comment type="pathway">
    <text evidence="5">Cofactor biosynthesis; pyridoxine 5'-phosphate biosynthesis; pyridoxine 5'-phosphate from D-erythrose 4-phosphate: step 2/5.</text>
</comment>
<reference evidence="8" key="1">
    <citation type="journal article" date="2021" name="PeerJ">
        <title>Extensive microbial diversity within the chicken gut microbiome revealed by metagenomics and culture.</title>
        <authorList>
            <person name="Gilroy R."/>
            <person name="Ravi A."/>
            <person name="Getino M."/>
            <person name="Pursley I."/>
            <person name="Horton D.L."/>
            <person name="Alikhan N.F."/>
            <person name="Baker D."/>
            <person name="Gharbi K."/>
            <person name="Hall N."/>
            <person name="Watson M."/>
            <person name="Adriaenssens E.M."/>
            <person name="Foster-Nyarko E."/>
            <person name="Jarju S."/>
            <person name="Secka A."/>
            <person name="Antonio M."/>
            <person name="Oren A."/>
            <person name="Chaudhuri R.R."/>
            <person name="La Ragione R."/>
            <person name="Hildebrand F."/>
            <person name="Pallen M.J."/>
        </authorList>
    </citation>
    <scope>NUCLEOTIDE SEQUENCE</scope>
    <source>
        <strain evidence="8">G3-2149</strain>
    </source>
</reference>
<feature type="active site" evidence="5">
    <location>
        <position position="240"/>
    </location>
</feature>
<keyword evidence="4 5" id="KW-0664">Pyridoxine biosynthesis</keyword>
<feature type="active site" evidence="5">
    <location>
        <position position="211"/>
    </location>
</feature>
<feature type="binding site" evidence="5">
    <location>
        <position position="235"/>
    </location>
    <ligand>
        <name>NAD(+)</name>
        <dbReference type="ChEBI" id="CHEBI:57540"/>
    </ligand>
</feature>
<dbReference type="GO" id="GO:0033711">
    <property type="term" value="F:4-phosphoerythronate dehydrogenase activity"/>
    <property type="evidence" value="ECO:0007669"/>
    <property type="project" value="UniProtKB-EC"/>
</dbReference>
<name>A0A9E2L3T1_9BACT</name>
<keyword evidence="3 5" id="KW-0520">NAD</keyword>
<dbReference type="InterPro" id="IPR050418">
    <property type="entry name" value="D-iso_2-hydroxyacid_DH_PdxB"/>
</dbReference>
<dbReference type="GO" id="GO:0008615">
    <property type="term" value="P:pyridoxine biosynthetic process"/>
    <property type="evidence" value="ECO:0007669"/>
    <property type="project" value="UniProtKB-UniRule"/>
</dbReference>
<organism evidence="8 9">
    <name type="scientific">Candidatus Paraprevotella stercoravium</name>
    <dbReference type="NCBI Taxonomy" id="2838725"/>
    <lineage>
        <taxon>Bacteria</taxon>
        <taxon>Pseudomonadati</taxon>
        <taxon>Bacteroidota</taxon>
        <taxon>Bacteroidia</taxon>
        <taxon>Bacteroidales</taxon>
        <taxon>Prevotellaceae</taxon>
        <taxon>Paraprevotella</taxon>
    </lineage>
</organism>
<dbReference type="InterPro" id="IPR006139">
    <property type="entry name" value="D-isomer_2_OHA_DH_cat_dom"/>
</dbReference>
<evidence type="ECO:0000256" key="4">
    <source>
        <dbReference type="ARBA" id="ARBA00023096"/>
    </source>
</evidence>
<keyword evidence="2 5" id="KW-0560">Oxidoreductase</keyword>
<feature type="binding site" evidence="5">
    <location>
        <position position="46"/>
    </location>
    <ligand>
        <name>substrate</name>
    </ligand>
</feature>
<dbReference type="Proteomes" id="UP000823865">
    <property type="component" value="Unassembled WGS sequence"/>
</dbReference>
<dbReference type="HAMAP" id="MF_01825">
    <property type="entry name" value="PdxB"/>
    <property type="match status" value="1"/>
</dbReference>
<dbReference type="CDD" id="cd12158">
    <property type="entry name" value="ErythrP_dh"/>
    <property type="match status" value="1"/>
</dbReference>